<evidence type="ECO:0000313" key="1">
    <source>
        <dbReference type="EMBL" id="KAF2716011.1"/>
    </source>
</evidence>
<evidence type="ECO:0000313" key="2">
    <source>
        <dbReference type="Proteomes" id="UP000799441"/>
    </source>
</evidence>
<dbReference type="SUPFAM" id="SSF52047">
    <property type="entry name" value="RNI-like"/>
    <property type="match status" value="1"/>
</dbReference>
<proteinExistence type="predicted"/>
<sequence length="387" mass="43579">MAADWAEDASCIEGEDALLAVLIPSLSRLEAIDVEMPIFHDRLKHLLDRVAFSDSPLPSLTALHNLQSCCVGYGAGAVDGALLPSLLALPSIQSIYMHSVASQQQYWSPYSPSNGLDFPTWRKKSNCTHLELRHCRVGARQLSQLLAIPKSLRSLVYIEARDRGVIQNTNFSDLGRAILQQKDSLEEAWVDISHDYIAPRSWVLTATDDVGPIYSLRACTKLRKLRIAAAFVFGIFETSDEKSRLHRIINLVPAGIEELSLTHCETQMGEVCDAVEALVYDTKHHQCFESLHMITIELSTPSMSSYKEQLDIIVDFAQLLGIKMKLRNNHSDRLFRDYEGRSESRWGFDSEIDWAPCSNKRNRKPIYEEIEMGWTGSSSDNLRPPSI</sequence>
<organism evidence="1 2">
    <name type="scientific">Polychaeton citri CBS 116435</name>
    <dbReference type="NCBI Taxonomy" id="1314669"/>
    <lineage>
        <taxon>Eukaryota</taxon>
        <taxon>Fungi</taxon>
        <taxon>Dikarya</taxon>
        <taxon>Ascomycota</taxon>
        <taxon>Pezizomycotina</taxon>
        <taxon>Dothideomycetes</taxon>
        <taxon>Dothideomycetidae</taxon>
        <taxon>Capnodiales</taxon>
        <taxon>Capnodiaceae</taxon>
        <taxon>Polychaeton</taxon>
    </lineage>
</organism>
<dbReference type="AlphaFoldDB" id="A0A9P4UK74"/>
<dbReference type="EMBL" id="MU003906">
    <property type="protein sequence ID" value="KAF2716011.1"/>
    <property type="molecule type" value="Genomic_DNA"/>
</dbReference>
<accession>A0A9P4UK74</accession>
<dbReference type="Proteomes" id="UP000799441">
    <property type="component" value="Unassembled WGS sequence"/>
</dbReference>
<gene>
    <name evidence="1" type="ORF">K431DRAFT_308133</name>
</gene>
<keyword evidence="2" id="KW-1185">Reference proteome</keyword>
<name>A0A9P4UK74_9PEZI</name>
<comment type="caution">
    <text evidence="1">The sequence shown here is derived from an EMBL/GenBank/DDBJ whole genome shotgun (WGS) entry which is preliminary data.</text>
</comment>
<protein>
    <submittedName>
        <fullName evidence="1">Uncharacterized protein</fullName>
    </submittedName>
</protein>
<dbReference type="OrthoDB" id="5130616at2759"/>
<reference evidence="1" key="1">
    <citation type="journal article" date="2020" name="Stud. Mycol.">
        <title>101 Dothideomycetes genomes: a test case for predicting lifestyles and emergence of pathogens.</title>
        <authorList>
            <person name="Haridas S."/>
            <person name="Albert R."/>
            <person name="Binder M."/>
            <person name="Bloem J."/>
            <person name="Labutti K."/>
            <person name="Salamov A."/>
            <person name="Andreopoulos B."/>
            <person name="Baker S."/>
            <person name="Barry K."/>
            <person name="Bills G."/>
            <person name="Bluhm B."/>
            <person name="Cannon C."/>
            <person name="Castanera R."/>
            <person name="Culley D."/>
            <person name="Daum C."/>
            <person name="Ezra D."/>
            <person name="Gonzalez J."/>
            <person name="Henrissat B."/>
            <person name="Kuo A."/>
            <person name="Liang C."/>
            <person name="Lipzen A."/>
            <person name="Lutzoni F."/>
            <person name="Magnuson J."/>
            <person name="Mondo S."/>
            <person name="Nolan M."/>
            <person name="Ohm R."/>
            <person name="Pangilinan J."/>
            <person name="Park H.-J."/>
            <person name="Ramirez L."/>
            <person name="Alfaro M."/>
            <person name="Sun H."/>
            <person name="Tritt A."/>
            <person name="Yoshinaga Y."/>
            <person name="Zwiers L.-H."/>
            <person name="Turgeon B."/>
            <person name="Goodwin S."/>
            <person name="Spatafora J."/>
            <person name="Crous P."/>
            <person name="Grigoriev I."/>
        </authorList>
    </citation>
    <scope>NUCLEOTIDE SEQUENCE</scope>
    <source>
        <strain evidence="1">CBS 116435</strain>
    </source>
</reference>